<comment type="caution">
    <text evidence="2">The sequence shown here is derived from an EMBL/GenBank/DDBJ whole genome shotgun (WGS) entry which is preliminary data.</text>
</comment>
<organism evidence="2 3">
    <name type="scientific">Eiseniibacteriota bacterium</name>
    <dbReference type="NCBI Taxonomy" id="2212470"/>
    <lineage>
        <taxon>Bacteria</taxon>
        <taxon>Candidatus Eiseniibacteriota</taxon>
    </lineage>
</organism>
<dbReference type="SUPFAM" id="SSF56112">
    <property type="entry name" value="Protein kinase-like (PK-like)"/>
    <property type="match status" value="1"/>
</dbReference>
<evidence type="ECO:0000259" key="1">
    <source>
        <dbReference type="Pfam" id="PF01636"/>
    </source>
</evidence>
<evidence type="ECO:0000313" key="2">
    <source>
        <dbReference type="EMBL" id="TMQ55391.1"/>
    </source>
</evidence>
<dbReference type="EMBL" id="VBOU01000029">
    <property type="protein sequence ID" value="TMQ55391.1"/>
    <property type="molecule type" value="Genomic_DNA"/>
</dbReference>
<feature type="domain" description="Aminoglycoside phosphotransferase" evidence="1">
    <location>
        <begin position="58"/>
        <end position="269"/>
    </location>
</feature>
<protein>
    <recommendedName>
        <fullName evidence="1">Aminoglycoside phosphotransferase domain-containing protein</fullName>
    </recommendedName>
</protein>
<dbReference type="InterPro" id="IPR011009">
    <property type="entry name" value="Kinase-like_dom_sf"/>
</dbReference>
<accession>A0A538SVK7</accession>
<dbReference type="AlphaFoldDB" id="A0A538SVK7"/>
<sequence length="348" mass="37712">MGATDAGTGMIDGAGMIDAPPLLAPESALRLLRDTCAGSSWRVREVLEAEVVKERPGRRRTLRYRVVADRHGGAAREVTWYAKHYRSSRGQRVFWLLRSLGAVAPDVLVPEPIGFSPKLKLLVMSALEGSSLSETLGRSGNTDSSVGRVGRALAWVHGAEIPRCAESLRTYVPREEIDVLEGARRRASESPLPAQWAGPFMELCSLVEDKLAHCENQDLGQRRALGQTLLHRDLHPGQVILPGDGAGIGLLDWDDAALGEPELDLGNLEAHLLLDDLQRRGSVRTAPLLIGALRAGYLARGEISLARLATYRRAALLRLATLERLADPRISVLDWAGLASALTEAASI</sequence>
<proteinExistence type="predicted"/>
<dbReference type="Gene3D" id="3.90.1200.10">
    <property type="match status" value="1"/>
</dbReference>
<reference evidence="2 3" key="1">
    <citation type="journal article" date="2019" name="Nat. Microbiol.">
        <title>Mediterranean grassland soil C-N compound turnover is dependent on rainfall and depth, and is mediated by genomically divergent microorganisms.</title>
        <authorList>
            <person name="Diamond S."/>
            <person name="Andeer P.F."/>
            <person name="Li Z."/>
            <person name="Crits-Christoph A."/>
            <person name="Burstein D."/>
            <person name="Anantharaman K."/>
            <person name="Lane K.R."/>
            <person name="Thomas B.C."/>
            <person name="Pan C."/>
            <person name="Northen T.R."/>
            <person name="Banfield J.F."/>
        </authorList>
    </citation>
    <scope>NUCLEOTIDE SEQUENCE [LARGE SCALE GENOMIC DNA]</scope>
    <source>
        <strain evidence="2">WS_4</strain>
    </source>
</reference>
<dbReference type="Proteomes" id="UP000319829">
    <property type="component" value="Unassembled WGS sequence"/>
</dbReference>
<name>A0A538SVK7_UNCEI</name>
<gene>
    <name evidence="2" type="ORF">E6K74_03405</name>
</gene>
<evidence type="ECO:0000313" key="3">
    <source>
        <dbReference type="Proteomes" id="UP000319829"/>
    </source>
</evidence>
<dbReference type="Pfam" id="PF01636">
    <property type="entry name" value="APH"/>
    <property type="match status" value="1"/>
</dbReference>
<dbReference type="InterPro" id="IPR002575">
    <property type="entry name" value="Aminoglycoside_PTrfase"/>
</dbReference>